<evidence type="ECO:0000313" key="1">
    <source>
        <dbReference type="EMBL" id="KAH9327134.1"/>
    </source>
</evidence>
<accession>A0AA38GR54</accession>
<sequence length="213" mass="24400">DICEKVIIMKQELNVLDSKIRDFCEFYSAICTGHDISKKDVMRSLECNVKSAMKKIHIRQDMLLWKLKDIKSKPGEHFIELNYLDIISQSFTIDGDEKLAKASASYSISHETVERVFPFMNASMAFDAIFASKKSFKAVDVGGLWQTIQEMSFLFGTLIDVLQEIQLCRAKLRNLSFARFHCVNGSQLHLQLTFLKYTSGLKVVVLLDMKDLK</sequence>
<dbReference type="Proteomes" id="UP000824469">
    <property type="component" value="Unassembled WGS sequence"/>
</dbReference>
<dbReference type="PANTHER" id="PTHR35707:SF1">
    <property type="entry name" value="SPC7 KINETOCHORE PROTEIN DOMAIN-CONTAINING PROTEIN"/>
    <property type="match status" value="1"/>
</dbReference>
<evidence type="ECO:0000313" key="2">
    <source>
        <dbReference type="Proteomes" id="UP000824469"/>
    </source>
</evidence>
<feature type="non-terminal residue" evidence="1">
    <location>
        <position position="1"/>
    </location>
</feature>
<dbReference type="AlphaFoldDB" id="A0AA38GR54"/>
<dbReference type="EMBL" id="JAHRHJ020000002">
    <property type="protein sequence ID" value="KAH9327134.1"/>
    <property type="molecule type" value="Genomic_DNA"/>
</dbReference>
<keyword evidence="2" id="KW-1185">Reference proteome</keyword>
<proteinExistence type="predicted"/>
<gene>
    <name evidence="1" type="ORF">KI387_007312</name>
</gene>
<feature type="non-terminal residue" evidence="1">
    <location>
        <position position="213"/>
    </location>
</feature>
<reference evidence="1 2" key="1">
    <citation type="journal article" date="2021" name="Nat. Plants">
        <title>The Taxus genome provides insights into paclitaxel biosynthesis.</title>
        <authorList>
            <person name="Xiong X."/>
            <person name="Gou J."/>
            <person name="Liao Q."/>
            <person name="Li Y."/>
            <person name="Zhou Q."/>
            <person name="Bi G."/>
            <person name="Li C."/>
            <person name="Du R."/>
            <person name="Wang X."/>
            <person name="Sun T."/>
            <person name="Guo L."/>
            <person name="Liang H."/>
            <person name="Lu P."/>
            <person name="Wu Y."/>
            <person name="Zhang Z."/>
            <person name="Ro D.K."/>
            <person name="Shang Y."/>
            <person name="Huang S."/>
            <person name="Yan J."/>
        </authorList>
    </citation>
    <scope>NUCLEOTIDE SEQUENCE [LARGE SCALE GENOMIC DNA]</scope>
    <source>
        <strain evidence="1">Ta-2019</strain>
    </source>
</reference>
<organism evidence="1 2">
    <name type="scientific">Taxus chinensis</name>
    <name type="common">Chinese yew</name>
    <name type="synonym">Taxus wallichiana var. chinensis</name>
    <dbReference type="NCBI Taxonomy" id="29808"/>
    <lineage>
        <taxon>Eukaryota</taxon>
        <taxon>Viridiplantae</taxon>
        <taxon>Streptophyta</taxon>
        <taxon>Embryophyta</taxon>
        <taxon>Tracheophyta</taxon>
        <taxon>Spermatophyta</taxon>
        <taxon>Pinopsida</taxon>
        <taxon>Pinidae</taxon>
        <taxon>Conifers II</taxon>
        <taxon>Cupressales</taxon>
        <taxon>Taxaceae</taxon>
        <taxon>Taxus</taxon>
    </lineage>
</organism>
<dbReference type="PANTHER" id="PTHR35707">
    <property type="entry name" value="OS06G0608100 PROTEIN"/>
    <property type="match status" value="1"/>
</dbReference>
<protein>
    <submittedName>
        <fullName evidence="1">Uncharacterized protein</fullName>
    </submittedName>
</protein>
<comment type="caution">
    <text evidence="1">The sequence shown here is derived from an EMBL/GenBank/DDBJ whole genome shotgun (WGS) entry which is preliminary data.</text>
</comment>
<name>A0AA38GR54_TAXCH</name>